<dbReference type="Proteomes" id="UP000031518">
    <property type="component" value="Unassembled WGS sequence"/>
</dbReference>
<feature type="signal peptide" evidence="1">
    <location>
        <begin position="1"/>
        <end position="21"/>
    </location>
</feature>
<feature type="chain" id="PRO_5002110317" description="DUF5667 domain-containing protein" evidence="1">
    <location>
        <begin position="22"/>
        <end position="176"/>
    </location>
</feature>
<evidence type="ECO:0000313" key="2">
    <source>
        <dbReference type="EMBL" id="CDM65348.1"/>
    </source>
</evidence>
<reference evidence="2 3" key="2">
    <citation type="submission" date="2015-01" db="EMBL/GenBank/DDBJ databases">
        <title>Complete genome sequence of Pyrinomonas methylaliphatogenes type strain K22T.</title>
        <authorList>
            <person name="Lee K.C.Y."/>
            <person name="Power J.F."/>
            <person name="Dunfield P.F."/>
            <person name="Morgan X.C."/>
            <person name="Huttenhower C."/>
            <person name="Stott M.B."/>
        </authorList>
    </citation>
    <scope>NUCLEOTIDE SEQUENCE [LARGE SCALE GENOMIC DNA]</scope>
    <source>
        <strain evidence="2 3">K22</strain>
    </source>
</reference>
<keyword evidence="1" id="KW-0732">Signal</keyword>
<evidence type="ECO:0000256" key="1">
    <source>
        <dbReference type="SAM" id="SignalP"/>
    </source>
</evidence>
<protein>
    <recommendedName>
        <fullName evidence="4">DUF5667 domain-containing protein</fullName>
    </recommendedName>
</protein>
<dbReference type="AlphaFoldDB" id="A0A0B6WVN7"/>
<accession>A0A0B6WVN7</accession>
<sequence precursor="true">MGYGLAVLGLLLVLSGAPAPAQTRAQTQESNDAAEQELRLPPIGSPAAEAMARYAIEREKKEYRENIERAQEVARLSAELQKAFEQRHGLFPDDLRKLERIEKLARRIRSEAGGSDGDDEGSDLPKSLEQAVRRLANVAKDLSERVEKTPRQVISASVIEKSNELIELVRLIRRLS</sequence>
<evidence type="ECO:0008006" key="4">
    <source>
        <dbReference type="Google" id="ProtNLM"/>
    </source>
</evidence>
<evidence type="ECO:0000313" key="3">
    <source>
        <dbReference type="Proteomes" id="UP000031518"/>
    </source>
</evidence>
<keyword evidence="3" id="KW-1185">Reference proteome</keyword>
<organism evidence="2 3">
    <name type="scientific">Pyrinomonas methylaliphatogenes</name>
    <dbReference type="NCBI Taxonomy" id="454194"/>
    <lineage>
        <taxon>Bacteria</taxon>
        <taxon>Pseudomonadati</taxon>
        <taxon>Acidobacteriota</taxon>
        <taxon>Blastocatellia</taxon>
        <taxon>Blastocatellales</taxon>
        <taxon>Pyrinomonadaceae</taxon>
        <taxon>Pyrinomonas</taxon>
    </lineage>
</organism>
<gene>
    <name evidence="2" type="ORF">PYK22_01346</name>
</gene>
<name>A0A0B6WVN7_9BACT</name>
<dbReference type="EMBL" id="CBXV010000004">
    <property type="protein sequence ID" value="CDM65348.1"/>
    <property type="molecule type" value="Genomic_DNA"/>
</dbReference>
<dbReference type="STRING" id="454194.PYK22_01346"/>
<dbReference type="RefSeq" id="WP_041975332.1">
    <property type="nucleotide sequence ID" value="NZ_CBXV010000004.1"/>
</dbReference>
<proteinExistence type="predicted"/>
<reference evidence="2 3" key="1">
    <citation type="submission" date="2013-12" db="EMBL/GenBank/DDBJ databases">
        <authorList>
            <person name="Stott M."/>
        </authorList>
    </citation>
    <scope>NUCLEOTIDE SEQUENCE [LARGE SCALE GENOMIC DNA]</scope>
    <source>
        <strain evidence="2 3">K22</strain>
    </source>
</reference>